<evidence type="ECO:0000256" key="1">
    <source>
        <dbReference type="ARBA" id="ARBA00005791"/>
    </source>
</evidence>
<evidence type="ECO:0000256" key="3">
    <source>
        <dbReference type="ARBA" id="ARBA00023002"/>
    </source>
</evidence>
<dbReference type="Proteomes" id="UP000321533">
    <property type="component" value="Chromosome"/>
</dbReference>
<dbReference type="PANTHER" id="PTHR13887">
    <property type="entry name" value="GLUTATHIONE S-TRANSFERASE KAPPA"/>
    <property type="match status" value="1"/>
</dbReference>
<reference evidence="7 8" key="1">
    <citation type="journal article" date="2016" name="Int. J. Syst. Evol. Microbiol.">
        <title>Panacibacter ginsenosidivorans gen. nov., sp. nov., with ginsenoside converting activity isolated from soil of a ginseng field.</title>
        <authorList>
            <person name="Siddiqi M.Z."/>
            <person name="Muhammad Shafi S."/>
            <person name="Choi K.D."/>
            <person name="Im W.T."/>
        </authorList>
    </citation>
    <scope>NUCLEOTIDE SEQUENCE [LARGE SCALE GENOMIC DNA]</scope>
    <source>
        <strain evidence="7 8">Gsoil1550</strain>
    </source>
</reference>
<keyword evidence="8" id="KW-1185">Reference proteome</keyword>
<dbReference type="AlphaFoldDB" id="A0A5B8VGD6"/>
<sequence>MAFKKEVVEIIDPKKVFVGSSDAPVTIMEFGEYENEDCAKANEVVKQVLQDYDGKVKFNFRHFPLTRIHQRSMKAAEAAVAAVQEGKFWEMHNEMFNNRRNLGTISLKLHSKEVGISNKNFLTDLVNGTYGWHVQDDLKEGIDRGVKELPAFFINDEPLQGKPTYANISAAIDAALKKSKKKTTQKQVA</sequence>
<dbReference type="PANTHER" id="PTHR13887:SF14">
    <property type="entry name" value="DISULFIDE BOND FORMATION PROTEIN D"/>
    <property type="match status" value="1"/>
</dbReference>
<accession>A0A5B8VGD6</accession>
<protein>
    <submittedName>
        <fullName evidence="7">Disulfide bond formation protein DsbA</fullName>
    </submittedName>
</protein>
<evidence type="ECO:0000256" key="4">
    <source>
        <dbReference type="ARBA" id="ARBA00023157"/>
    </source>
</evidence>
<dbReference type="OrthoDB" id="117402at2"/>
<feature type="domain" description="Thioredoxin-like fold" evidence="6">
    <location>
        <begin position="13"/>
        <end position="174"/>
    </location>
</feature>
<gene>
    <name evidence="7" type="ORF">FRZ67_06485</name>
</gene>
<evidence type="ECO:0000256" key="5">
    <source>
        <dbReference type="ARBA" id="ARBA00023284"/>
    </source>
</evidence>
<keyword evidence="4" id="KW-1015">Disulfide bond</keyword>
<evidence type="ECO:0000313" key="7">
    <source>
        <dbReference type="EMBL" id="QEC70151.1"/>
    </source>
</evidence>
<proteinExistence type="inferred from homology"/>
<evidence type="ECO:0000259" key="6">
    <source>
        <dbReference type="Pfam" id="PF13462"/>
    </source>
</evidence>
<dbReference type="SUPFAM" id="SSF52833">
    <property type="entry name" value="Thioredoxin-like"/>
    <property type="match status" value="1"/>
</dbReference>
<dbReference type="EMBL" id="CP042435">
    <property type="protein sequence ID" value="QEC70151.1"/>
    <property type="molecule type" value="Genomic_DNA"/>
</dbReference>
<keyword evidence="3" id="KW-0560">Oxidoreductase</keyword>
<evidence type="ECO:0000256" key="2">
    <source>
        <dbReference type="ARBA" id="ARBA00022729"/>
    </source>
</evidence>
<dbReference type="InterPro" id="IPR036249">
    <property type="entry name" value="Thioredoxin-like_sf"/>
</dbReference>
<dbReference type="KEGG" id="pgin:FRZ67_06485"/>
<evidence type="ECO:0000313" key="8">
    <source>
        <dbReference type="Proteomes" id="UP000321533"/>
    </source>
</evidence>
<dbReference type="GO" id="GO:0016491">
    <property type="term" value="F:oxidoreductase activity"/>
    <property type="evidence" value="ECO:0007669"/>
    <property type="project" value="UniProtKB-KW"/>
</dbReference>
<keyword evidence="2" id="KW-0732">Signal</keyword>
<dbReference type="Gene3D" id="3.40.30.10">
    <property type="entry name" value="Glutaredoxin"/>
    <property type="match status" value="1"/>
</dbReference>
<dbReference type="InterPro" id="IPR012336">
    <property type="entry name" value="Thioredoxin-like_fold"/>
</dbReference>
<keyword evidence="5" id="KW-0676">Redox-active center</keyword>
<name>A0A5B8VGD6_9BACT</name>
<comment type="similarity">
    <text evidence="1">Belongs to the thioredoxin family. DsbA subfamily.</text>
</comment>
<dbReference type="Pfam" id="PF13462">
    <property type="entry name" value="Thioredoxin_4"/>
    <property type="match status" value="1"/>
</dbReference>
<organism evidence="7 8">
    <name type="scientific">Panacibacter ginsenosidivorans</name>
    <dbReference type="NCBI Taxonomy" id="1813871"/>
    <lineage>
        <taxon>Bacteria</taxon>
        <taxon>Pseudomonadati</taxon>
        <taxon>Bacteroidota</taxon>
        <taxon>Chitinophagia</taxon>
        <taxon>Chitinophagales</taxon>
        <taxon>Chitinophagaceae</taxon>
        <taxon>Panacibacter</taxon>
    </lineage>
</organism>